<dbReference type="Pfam" id="PF01943">
    <property type="entry name" value="Polysacc_synt"/>
    <property type="match status" value="1"/>
</dbReference>
<evidence type="ECO:0000256" key="3">
    <source>
        <dbReference type="ARBA" id="ARBA00022692"/>
    </source>
</evidence>
<evidence type="ECO:0000256" key="2">
    <source>
        <dbReference type="ARBA" id="ARBA00022475"/>
    </source>
</evidence>
<evidence type="ECO:0000256" key="5">
    <source>
        <dbReference type="ARBA" id="ARBA00023136"/>
    </source>
</evidence>
<feature type="transmembrane region" description="Helical" evidence="6">
    <location>
        <begin position="195"/>
        <end position="213"/>
    </location>
</feature>
<dbReference type="InterPro" id="IPR002797">
    <property type="entry name" value="Polysacc_synth"/>
</dbReference>
<feature type="transmembrane region" description="Helical" evidence="6">
    <location>
        <begin position="21"/>
        <end position="41"/>
    </location>
</feature>
<accession>A0A1M6D1P7</accession>
<dbReference type="STRING" id="579105.SAMN04488096_103257"/>
<feature type="transmembrane region" description="Helical" evidence="6">
    <location>
        <begin position="164"/>
        <end position="183"/>
    </location>
</feature>
<feature type="transmembrane region" description="Helical" evidence="6">
    <location>
        <begin position="377"/>
        <end position="396"/>
    </location>
</feature>
<feature type="transmembrane region" description="Helical" evidence="6">
    <location>
        <begin position="234"/>
        <end position="255"/>
    </location>
</feature>
<name>A0A1M6D1P7_9FLAO</name>
<feature type="transmembrane region" description="Helical" evidence="6">
    <location>
        <begin position="343"/>
        <end position="365"/>
    </location>
</feature>
<proteinExistence type="predicted"/>
<gene>
    <name evidence="7" type="ORF">SAMN04488096_103257</name>
</gene>
<dbReference type="GO" id="GO:0005886">
    <property type="term" value="C:plasma membrane"/>
    <property type="evidence" value="ECO:0007669"/>
    <property type="project" value="UniProtKB-SubCell"/>
</dbReference>
<keyword evidence="8" id="KW-1185">Reference proteome</keyword>
<keyword evidence="2" id="KW-1003">Cell membrane</keyword>
<dbReference type="Proteomes" id="UP000184225">
    <property type="component" value="Unassembled WGS sequence"/>
</dbReference>
<dbReference type="OrthoDB" id="824226at2"/>
<sequence length="433" mass="48959">MLNKFKKSLLDKDKGEIIKKGFSFFTFSFTGLVAGYFYTFFIAQKFGATVNGLIGLSFSIFMICSIFGKLGLDLNIVKYYSNSDNVKNDTGIFYISLLKASIFSVFISFLVYTFREELCINLLEKPNLVPYIFWTCLAIPLWVIILICASYFRARKQNNIFSFLNASGRFLLTLIFFEILSLYSSNDIITIQAHFYALLVLAIFSLISVVTSIKKINFKTTNNSWSFLRASFPMMLSSTIIILLGWIDTFILGIFEDEAVVGIYTIALKIATLTSFSLQAINSILAPKIAKAYDEQDLDLFKSLVKFSTKLNFFITLIIVTGIIMFSEFALGLFGEEFKEGSVLLIILCVGQFINSFSGSVGIILQMTGNQKFFRNIVFLSLILNILLNLILTPYFKAVGVAIATVISMAMWNIIGSVYLKRKLNLVTYYQYK</sequence>
<evidence type="ECO:0000256" key="6">
    <source>
        <dbReference type="SAM" id="Phobius"/>
    </source>
</evidence>
<dbReference type="AlphaFoldDB" id="A0A1M6D1P7"/>
<comment type="subcellular location">
    <subcellularLocation>
        <location evidence="1">Cell membrane</location>
        <topology evidence="1">Multi-pass membrane protein</topology>
    </subcellularLocation>
</comment>
<dbReference type="EMBL" id="FQYY01000003">
    <property type="protein sequence ID" value="SHI67119.1"/>
    <property type="molecule type" value="Genomic_DNA"/>
</dbReference>
<keyword evidence="3 6" id="KW-0812">Transmembrane</keyword>
<dbReference type="PANTHER" id="PTHR30250:SF11">
    <property type="entry name" value="O-ANTIGEN TRANSPORTER-RELATED"/>
    <property type="match status" value="1"/>
</dbReference>
<reference evidence="7 8" key="1">
    <citation type="submission" date="2016-11" db="EMBL/GenBank/DDBJ databases">
        <authorList>
            <person name="Jaros S."/>
            <person name="Januszkiewicz K."/>
            <person name="Wedrychowicz H."/>
        </authorList>
    </citation>
    <scope>NUCLEOTIDE SEQUENCE [LARGE SCALE GENOMIC DNA]</scope>
    <source>
        <strain evidence="7 8">DSM 21425</strain>
    </source>
</reference>
<feature type="transmembrane region" description="Helical" evidence="6">
    <location>
        <begin position="402"/>
        <end position="420"/>
    </location>
</feature>
<evidence type="ECO:0000313" key="7">
    <source>
        <dbReference type="EMBL" id="SHI67119.1"/>
    </source>
</evidence>
<dbReference type="InterPro" id="IPR050833">
    <property type="entry name" value="Poly_Biosynth_Transport"/>
</dbReference>
<keyword evidence="4 6" id="KW-1133">Transmembrane helix</keyword>
<dbReference type="PANTHER" id="PTHR30250">
    <property type="entry name" value="PST FAMILY PREDICTED COLANIC ACID TRANSPORTER"/>
    <property type="match status" value="1"/>
</dbReference>
<evidence type="ECO:0000313" key="8">
    <source>
        <dbReference type="Proteomes" id="UP000184225"/>
    </source>
</evidence>
<feature type="transmembrane region" description="Helical" evidence="6">
    <location>
        <begin position="311"/>
        <end position="331"/>
    </location>
</feature>
<protein>
    <submittedName>
        <fullName evidence="7">Membrane protein involved in the export of O-antigen and teichoic acid</fullName>
    </submittedName>
</protein>
<feature type="transmembrane region" description="Helical" evidence="6">
    <location>
        <begin position="92"/>
        <end position="111"/>
    </location>
</feature>
<organism evidence="7 8">
    <name type="scientific">Mesonia phycicola</name>
    <dbReference type="NCBI Taxonomy" id="579105"/>
    <lineage>
        <taxon>Bacteria</taxon>
        <taxon>Pseudomonadati</taxon>
        <taxon>Bacteroidota</taxon>
        <taxon>Flavobacteriia</taxon>
        <taxon>Flavobacteriales</taxon>
        <taxon>Flavobacteriaceae</taxon>
        <taxon>Mesonia</taxon>
    </lineage>
</organism>
<dbReference type="RefSeq" id="WP_073149237.1">
    <property type="nucleotide sequence ID" value="NZ_FQYY01000003.1"/>
</dbReference>
<feature type="transmembrane region" description="Helical" evidence="6">
    <location>
        <begin position="261"/>
        <end position="281"/>
    </location>
</feature>
<evidence type="ECO:0000256" key="1">
    <source>
        <dbReference type="ARBA" id="ARBA00004651"/>
    </source>
</evidence>
<feature type="transmembrane region" description="Helical" evidence="6">
    <location>
        <begin position="131"/>
        <end position="152"/>
    </location>
</feature>
<keyword evidence="5 6" id="KW-0472">Membrane</keyword>
<feature type="transmembrane region" description="Helical" evidence="6">
    <location>
        <begin position="53"/>
        <end position="72"/>
    </location>
</feature>
<evidence type="ECO:0000256" key="4">
    <source>
        <dbReference type="ARBA" id="ARBA00022989"/>
    </source>
</evidence>